<evidence type="ECO:0000259" key="8">
    <source>
        <dbReference type="PROSITE" id="PS50928"/>
    </source>
</evidence>
<dbReference type="AlphaFoldDB" id="A0A7W5C9Y6"/>
<dbReference type="InterPro" id="IPR035906">
    <property type="entry name" value="MetI-like_sf"/>
</dbReference>
<name>A0A7W5C9Y6_9BACL</name>
<dbReference type="CDD" id="cd06261">
    <property type="entry name" value="TM_PBP2"/>
    <property type="match status" value="1"/>
</dbReference>
<feature type="transmembrane region" description="Helical" evidence="7">
    <location>
        <begin position="132"/>
        <end position="156"/>
    </location>
</feature>
<keyword evidence="3" id="KW-1003">Cell membrane</keyword>
<evidence type="ECO:0000256" key="6">
    <source>
        <dbReference type="ARBA" id="ARBA00023136"/>
    </source>
</evidence>
<feature type="domain" description="ABC transmembrane type-1" evidence="8">
    <location>
        <begin position="95"/>
        <end position="310"/>
    </location>
</feature>
<dbReference type="Pfam" id="PF00528">
    <property type="entry name" value="BPD_transp_1"/>
    <property type="match status" value="1"/>
</dbReference>
<dbReference type="EMBL" id="JACHXW010000012">
    <property type="protein sequence ID" value="MBB3153873.1"/>
    <property type="molecule type" value="Genomic_DNA"/>
</dbReference>
<dbReference type="GO" id="GO:0005886">
    <property type="term" value="C:plasma membrane"/>
    <property type="evidence" value="ECO:0007669"/>
    <property type="project" value="UniProtKB-SubCell"/>
</dbReference>
<dbReference type="PANTHER" id="PTHR43227:SF11">
    <property type="entry name" value="BLL4140 PROTEIN"/>
    <property type="match status" value="1"/>
</dbReference>
<feature type="transmembrane region" description="Helical" evidence="7">
    <location>
        <begin position="36"/>
        <end position="62"/>
    </location>
</feature>
<organism evidence="9 10">
    <name type="scientific">Paenibacillus endophyticus</name>
    <dbReference type="NCBI Taxonomy" id="1294268"/>
    <lineage>
        <taxon>Bacteria</taxon>
        <taxon>Bacillati</taxon>
        <taxon>Bacillota</taxon>
        <taxon>Bacilli</taxon>
        <taxon>Bacillales</taxon>
        <taxon>Paenibacillaceae</taxon>
        <taxon>Paenibacillus</taxon>
    </lineage>
</organism>
<evidence type="ECO:0000256" key="4">
    <source>
        <dbReference type="ARBA" id="ARBA00022692"/>
    </source>
</evidence>
<evidence type="ECO:0000313" key="10">
    <source>
        <dbReference type="Proteomes" id="UP000518605"/>
    </source>
</evidence>
<evidence type="ECO:0000256" key="1">
    <source>
        <dbReference type="ARBA" id="ARBA00004651"/>
    </source>
</evidence>
<evidence type="ECO:0000313" key="9">
    <source>
        <dbReference type="EMBL" id="MBB3153873.1"/>
    </source>
</evidence>
<dbReference type="SUPFAM" id="SSF161098">
    <property type="entry name" value="MetI-like"/>
    <property type="match status" value="1"/>
</dbReference>
<evidence type="ECO:0000256" key="5">
    <source>
        <dbReference type="ARBA" id="ARBA00022989"/>
    </source>
</evidence>
<dbReference type="PROSITE" id="PS50928">
    <property type="entry name" value="ABC_TM1"/>
    <property type="match status" value="1"/>
</dbReference>
<feature type="transmembrane region" description="Helical" evidence="7">
    <location>
        <begin position="236"/>
        <end position="257"/>
    </location>
</feature>
<reference evidence="9 10" key="1">
    <citation type="submission" date="2020-08" db="EMBL/GenBank/DDBJ databases">
        <title>Genomic Encyclopedia of Type Strains, Phase III (KMG-III): the genomes of soil and plant-associated and newly described type strains.</title>
        <authorList>
            <person name="Whitman W."/>
        </authorList>
    </citation>
    <scope>NUCLEOTIDE SEQUENCE [LARGE SCALE GENOMIC DNA]</scope>
    <source>
        <strain evidence="9 10">CECT 8234</strain>
    </source>
</reference>
<evidence type="ECO:0000256" key="7">
    <source>
        <dbReference type="RuleBase" id="RU363032"/>
    </source>
</evidence>
<keyword evidence="6 7" id="KW-0472">Membrane</keyword>
<dbReference type="Gene3D" id="1.10.3720.10">
    <property type="entry name" value="MetI-like"/>
    <property type="match status" value="1"/>
</dbReference>
<comment type="subcellular location">
    <subcellularLocation>
        <location evidence="1 7">Cell membrane</location>
        <topology evidence="1 7">Multi-pass membrane protein</topology>
    </subcellularLocation>
</comment>
<gene>
    <name evidence="9" type="ORF">FHS16_003948</name>
</gene>
<sequence>MSNMTPISAAAGMPAEPLRRTVRSEVARKIRRHWQLYLLILLPLLYFILFKYVPILGVQIAFKDLSAKAGIWGSPWVGFKHFEAFFNHPNFWLLIKNTLFLSLYTLAVGFPAPIILALMINELRNGMFKRTVQMVTYAPYFISTVVMVSMILLFLAPRIGVIDHIRTALGFDSVNFIGEPSMFKTIFVLSDVWQYMGYSAIIYIAALAGVNPQLYEASKLDGASRLQKIIHIDLPSIMPIMVLLLVLNMGQLLNIGFEKVYLLQNPLNTSASEIISTYVYKVGLVQANYSFSAAVGLFNSLINLLLILLANFGARRATGSGLF</sequence>
<comment type="caution">
    <text evidence="9">The sequence shown here is derived from an EMBL/GenBank/DDBJ whole genome shotgun (WGS) entry which is preliminary data.</text>
</comment>
<feature type="transmembrane region" description="Helical" evidence="7">
    <location>
        <begin position="195"/>
        <end position="215"/>
    </location>
</feature>
<proteinExistence type="inferred from homology"/>
<dbReference type="InterPro" id="IPR050809">
    <property type="entry name" value="UgpAE/MalFG_permease"/>
</dbReference>
<evidence type="ECO:0000256" key="2">
    <source>
        <dbReference type="ARBA" id="ARBA00022448"/>
    </source>
</evidence>
<dbReference type="Proteomes" id="UP000518605">
    <property type="component" value="Unassembled WGS sequence"/>
</dbReference>
<evidence type="ECO:0000256" key="3">
    <source>
        <dbReference type="ARBA" id="ARBA00022475"/>
    </source>
</evidence>
<dbReference type="InterPro" id="IPR000515">
    <property type="entry name" value="MetI-like"/>
</dbReference>
<keyword evidence="2 7" id="KW-0813">Transport</keyword>
<keyword evidence="5 7" id="KW-1133">Transmembrane helix</keyword>
<keyword evidence="10" id="KW-1185">Reference proteome</keyword>
<feature type="transmembrane region" description="Helical" evidence="7">
    <location>
        <begin position="99"/>
        <end position="120"/>
    </location>
</feature>
<accession>A0A7W5C9Y6</accession>
<protein>
    <submittedName>
        <fullName evidence="9">Putative aldouronate transport system permease protein</fullName>
    </submittedName>
</protein>
<dbReference type="PANTHER" id="PTHR43227">
    <property type="entry name" value="BLL4140 PROTEIN"/>
    <property type="match status" value="1"/>
</dbReference>
<keyword evidence="4 7" id="KW-0812">Transmembrane</keyword>
<dbReference type="GO" id="GO:0055085">
    <property type="term" value="P:transmembrane transport"/>
    <property type="evidence" value="ECO:0007669"/>
    <property type="project" value="InterPro"/>
</dbReference>
<feature type="transmembrane region" description="Helical" evidence="7">
    <location>
        <begin position="289"/>
        <end position="310"/>
    </location>
</feature>
<comment type="similarity">
    <text evidence="7">Belongs to the binding-protein-dependent transport system permease family.</text>
</comment>